<proteinExistence type="predicted"/>
<dbReference type="Proteomes" id="UP000829758">
    <property type="component" value="Chromosome"/>
</dbReference>
<gene>
    <name evidence="1" type="ORF">LJ755_07355</name>
    <name evidence="2" type="ORF">MUK71_13565</name>
</gene>
<dbReference type="RefSeq" id="WP_227928612.1">
    <property type="nucleotide sequence ID" value="NZ_CP094984.1"/>
</dbReference>
<dbReference type="Proteomes" id="UP001155145">
    <property type="component" value="Unassembled WGS sequence"/>
</dbReference>
<name>A0A9X1S9H5_9MICC</name>
<reference evidence="1" key="1">
    <citation type="submission" date="2021-10" db="EMBL/GenBank/DDBJ databases">
        <title>Novel species in genus Arthrobacter.</title>
        <authorList>
            <person name="Liu Y."/>
        </authorList>
    </citation>
    <scope>NUCLEOTIDE SEQUENCE</scope>
    <source>
        <strain evidence="3">zg-Y462</strain>
        <strain evidence="1">Zg-Y462</strain>
    </source>
</reference>
<dbReference type="EMBL" id="CP094984">
    <property type="protein sequence ID" value="UON91603.1"/>
    <property type="molecule type" value="Genomic_DNA"/>
</dbReference>
<keyword evidence="3" id="KW-1185">Reference proteome</keyword>
<evidence type="ECO:0000313" key="4">
    <source>
        <dbReference type="Proteomes" id="UP001155145"/>
    </source>
</evidence>
<organism evidence="1 4">
    <name type="scientific">Arthrobacter zhangbolii</name>
    <dbReference type="NCBI Taxonomy" id="2886936"/>
    <lineage>
        <taxon>Bacteria</taxon>
        <taxon>Bacillati</taxon>
        <taxon>Actinomycetota</taxon>
        <taxon>Actinomycetes</taxon>
        <taxon>Micrococcales</taxon>
        <taxon>Micrococcaceae</taxon>
        <taxon>Arthrobacter</taxon>
    </lineage>
</organism>
<dbReference type="AlphaFoldDB" id="A0A9X1S9H5"/>
<dbReference type="EMBL" id="JAJFZT010000004">
    <property type="protein sequence ID" value="MCC3272546.1"/>
    <property type="molecule type" value="Genomic_DNA"/>
</dbReference>
<evidence type="ECO:0000313" key="2">
    <source>
        <dbReference type="EMBL" id="UON91603.1"/>
    </source>
</evidence>
<sequence length="144" mass="15722">MSMSSVSNSASNNSGFNNSSISSSCSGFAPGHNVHWIHRRRLEAWDQWSDVEVAADPELDLIHLVIDGTQQLMWFHNVGAVAAALDAAVDTPQWCQRYSTLMVPGGFGSDARSSFFYLARPERVLPCIGSPVRAPETERIDGQA</sequence>
<accession>A0A9X1S9H5</accession>
<evidence type="ECO:0000313" key="1">
    <source>
        <dbReference type="EMBL" id="MCC3272546.1"/>
    </source>
</evidence>
<protein>
    <submittedName>
        <fullName evidence="1">Uncharacterized protein</fullName>
    </submittedName>
</protein>
<evidence type="ECO:0000313" key="3">
    <source>
        <dbReference type="Proteomes" id="UP000829758"/>
    </source>
</evidence>